<dbReference type="SUPFAM" id="SSF52283">
    <property type="entry name" value="Formate/glycerate dehydrogenase catalytic domain-like"/>
    <property type="match status" value="1"/>
</dbReference>
<protein>
    <submittedName>
        <fullName evidence="7">Hydroxyacid dehydrogenase</fullName>
    </submittedName>
</protein>
<dbReference type="Proteomes" id="UP001597362">
    <property type="component" value="Unassembled WGS sequence"/>
</dbReference>
<dbReference type="InterPro" id="IPR036291">
    <property type="entry name" value="NAD(P)-bd_dom_sf"/>
</dbReference>
<dbReference type="PANTHER" id="PTHR42789">
    <property type="entry name" value="D-ISOMER SPECIFIC 2-HYDROXYACID DEHYDROGENASE FAMILY PROTEIN (AFU_ORTHOLOGUE AFUA_6G10090)"/>
    <property type="match status" value="1"/>
</dbReference>
<proteinExistence type="inferred from homology"/>
<organism evidence="7 8">
    <name type="scientific">Paenibacillus yanchengensis</name>
    <dbReference type="NCBI Taxonomy" id="2035833"/>
    <lineage>
        <taxon>Bacteria</taxon>
        <taxon>Bacillati</taxon>
        <taxon>Bacillota</taxon>
        <taxon>Bacilli</taxon>
        <taxon>Bacillales</taxon>
        <taxon>Paenibacillaceae</taxon>
        <taxon>Paenibacillus</taxon>
    </lineage>
</organism>
<evidence type="ECO:0000256" key="2">
    <source>
        <dbReference type="ARBA" id="ARBA00023002"/>
    </source>
</evidence>
<reference evidence="8" key="1">
    <citation type="journal article" date="2019" name="Int. J. Syst. Evol. Microbiol.">
        <title>The Global Catalogue of Microorganisms (GCM) 10K type strain sequencing project: providing services to taxonomists for standard genome sequencing and annotation.</title>
        <authorList>
            <consortium name="The Broad Institute Genomics Platform"/>
            <consortium name="The Broad Institute Genome Sequencing Center for Infectious Disease"/>
            <person name="Wu L."/>
            <person name="Ma J."/>
        </authorList>
    </citation>
    <scope>NUCLEOTIDE SEQUENCE [LARGE SCALE GENOMIC DNA]</scope>
    <source>
        <strain evidence="8">GH52</strain>
    </source>
</reference>
<dbReference type="Pfam" id="PF02826">
    <property type="entry name" value="2-Hacid_dh_C"/>
    <property type="match status" value="1"/>
</dbReference>
<keyword evidence="3" id="KW-0520">NAD</keyword>
<evidence type="ECO:0000313" key="8">
    <source>
        <dbReference type="Proteomes" id="UP001597362"/>
    </source>
</evidence>
<comment type="caution">
    <text evidence="7">The sequence shown here is derived from an EMBL/GenBank/DDBJ whole genome shotgun (WGS) entry which is preliminary data.</text>
</comment>
<accession>A0ABW4YI38</accession>
<name>A0ABW4YI38_9BACL</name>
<dbReference type="InterPro" id="IPR006140">
    <property type="entry name" value="D-isomer_DH_NAD-bd"/>
</dbReference>
<dbReference type="Gene3D" id="3.40.50.720">
    <property type="entry name" value="NAD(P)-binding Rossmann-like Domain"/>
    <property type="match status" value="2"/>
</dbReference>
<sequence length="335" mass="37457">MSRKILVQIPSNQIQHFITKATLQKLHSFGEIEWNPYHGPFPEEELAEKLADVHTTITSWNSIPLSDSILAAANKLQLVAHMAGSVKPILPSSKVYEQGVTVLNSNYAIAVSVSESVLALILALGHKIIPTQKLMSTHMLWKTSAIDIESYELRGRTVGLIGLGMVAQEVIKLLQPFDINIVGYDPFFPKEVANELNITLLPLHDVLSQAHIISLHAPQIPETYHMIGNKELALLRDQAILINTARGNLIDQCALTEHLRSKRFYAGLDVFEVEPLPLDSELRFMENVIVRPHLAGVNPNSRLRIGAMMVDEMERFYNGEPLKFEVKQAHLANMT</sequence>
<evidence type="ECO:0000256" key="1">
    <source>
        <dbReference type="ARBA" id="ARBA00005854"/>
    </source>
</evidence>
<dbReference type="SUPFAM" id="SSF51735">
    <property type="entry name" value="NAD(P)-binding Rossmann-fold domains"/>
    <property type="match status" value="1"/>
</dbReference>
<dbReference type="RefSeq" id="WP_377770178.1">
    <property type="nucleotide sequence ID" value="NZ_JBHUHO010000013.1"/>
</dbReference>
<keyword evidence="2 4" id="KW-0560">Oxidoreductase</keyword>
<dbReference type="InterPro" id="IPR029753">
    <property type="entry name" value="D-isomer_DH_CS"/>
</dbReference>
<dbReference type="PANTHER" id="PTHR42789:SF1">
    <property type="entry name" value="D-ISOMER SPECIFIC 2-HYDROXYACID DEHYDROGENASE FAMILY PROTEIN (AFU_ORTHOLOGUE AFUA_6G10090)"/>
    <property type="match status" value="1"/>
</dbReference>
<evidence type="ECO:0000256" key="3">
    <source>
        <dbReference type="ARBA" id="ARBA00023027"/>
    </source>
</evidence>
<dbReference type="EMBL" id="JBHUHO010000013">
    <property type="protein sequence ID" value="MFD2115153.1"/>
    <property type="molecule type" value="Genomic_DNA"/>
</dbReference>
<dbReference type="PROSITE" id="PS00670">
    <property type="entry name" value="D_2_HYDROXYACID_DH_2"/>
    <property type="match status" value="1"/>
</dbReference>
<comment type="similarity">
    <text evidence="1 4">Belongs to the D-isomer specific 2-hydroxyacid dehydrogenase family.</text>
</comment>
<evidence type="ECO:0000259" key="6">
    <source>
        <dbReference type="Pfam" id="PF02826"/>
    </source>
</evidence>
<keyword evidence="8" id="KW-1185">Reference proteome</keyword>
<dbReference type="InterPro" id="IPR006139">
    <property type="entry name" value="D-isomer_2_OHA_DH_cat_dom"/>
</dbReference>
<gene>
    <name evidence="7" type="ORF">ACFSJH_05310</name>
</gene>
<feature type="domain" description="D-isomer specific 2-hydroxyacid dehydrogenase NAD-binding" evidence="6">
    <location>
        <begin position="118"/>
        <end position="295"/>
    </location>
</feature>
<evidence type="ECO:0000256" key="4">
    <source>
        <dbReference type="RuleBase" id="RU003719"/>
    </source>
</evidence>
<feature type="domain" description="D-isomer specific 2-hydroxyacid dehydrogenase catalytic" evidence="5">
    <location>
        <begin position="29"/>
        <end position="326"/>
    </location>
</feature>
<evidence type="ECO:0000313" key="7">
    <source>
        <dbReference type="EMBL" id="MFD2115153.1"/>
    </source>
</evidence>
<dbReference type="CDD" id="cd12167">
    <property type="entry name" value="2-Hacid_dh_8"/>
    <property type="match status" value="1"/>
</dbReference>
<evidence type="ECO:0000259" key="5">
    <source>
        <dbReference type="Pfam" id="PF00389"/>
    </source>
</evidence>
<dbReference type="InterPro" id="IPR050857">
    <property type="entry name" value="D-2-hydroxyacid_DH"/>
</dbReference>
<dbReference type="Pfam" id="PF00389">
    <property type="entry name" value="2-Hacid_dh"/>
    <property type="match status" value="1"/>
</dbReference>